<dbReference type="GO" id="GO:0003677">
    <property type="term" value="F:DNA binding"/>
    <property type="evidence" value="ECO:0007669"/>
    <property type="project" value="UniProtKB-KW"/>
</dbReference>
<keyword evidence="3" id="KW-0804">Transcription</keyword>
<dbReference type="InterPro" id="IPR000524">
    <property type="entry name" value="Tscrpt_reg_HTH_GntR"/>
</dbReference>
<dbReference type="PROSITE" id="PS50949">
    <property type="entry name" value="HTH_GNTR"/>
    <property type="match status" value="1"/>
</dbReference>
<dbReference type="SMART" id="SM00866">
    <property type="entry name" value="UTRA"/>
    <property type="match status" value="1"/>
</dbReference>
<dbReference type="PANTHER" id="PTHR44846">
    <property type="entry name" value="MANNOSYL-D-GLYCERATE TRANSPORT/METABOLISM SYSTEM REPRESSOR MNGR-RELATED"/>
    <property type="match status" value="1"/>
</dbReference>
<dbReference type="AlphaFoldDB" id="A0A380W4B0"/>
<organism evidence="5 6">
    <name type="scientific">Afipia felis</name>
    <name type="common">Cat scratch disease bacillus</name>
    <dbReference type="NCBI Taxonomy" id="1035"/>
    <lineage>
        <taxon>Bacteria</taxon>
        <taxon>Pseudomonadati</taxon>
        <taxon>Pseudomonadota</taxon>
        <taxon>Alphaproteobacteria</taxon>
        <taxon>Hyphomicrobiales</taxon>
        <taxon>Nitrobacteraceae</taxon>
        <taxon>Afipia</taxon>
    </lineage>
</organism>
<keyword evidence="1" id="KW-0805">Transcription regulation</keyword>
<evidence type="ECO:0000313" key="5">
    <source>
        <dbReference type="EMBL" id="SUU83762.1"/>
    </source>
</evidence>
<dbReference type="InterPro" id="IPR050679">
    <property type="entry name" value="Bact_HTH_transcr_reg"/>
</dbReference>
<name>A0A380W4B0_AFIFE</name>
<dbReference type="Pfam" id="PF00392">
    <property type="entry name" value="GntR"/>
    <property type="match status" value="1"/>
</dbReference>
<dbReference type="SUPFAM" id="SSF46785">
    <property type="entry name" value="Winged helix' DNA-binding domain"/>
    <property type="match status" value="1"/>
</dbReference>
<sequence length="263" mass="29115">MPLVSRDSDVHMQKAIVSAPLSGVEPLYKQVKNKIIQNLTSDEWKPGSVIPSETRLAETYGVGVSTIRMAIGELVAARILIRRQGKGTFVSSRADQHSVYQFFHVVKDGADREAPVSELLSFKRGQADDKVADILNLPRSSKDSEVFKLRNLLRISGSPVALYDIVIPCALFKGLSENVIRNFGRTLYGVYQSRYGITIVSTTEELRAVKADSTVARSLKIQTGDPVIEVTRVASTFDSKPVEVRRGWVNTKGFHYFITQGGE</sequence>
<dbReference type="InterPro" id="IPR011663">
    <property type="entry name" value="UTRA"/>
</dbReference>
<dbReference type="EMBL" id="UIGB01000001">
    <property type="protein sequence ID" value="SUU83762.1"/>
    <property type="molecule type" value="Genomic_DNA"/>
</dbReference>
<dbReference type="SUPFAM" id="SSF64288">
    <property type="entry name" value="Chorismate lyase-like"/>
    <property type="match status" value="1"/>
</dbReference>
<evidence type="ECO:0000256" key="3">
    <source>
        <dbReference type="ARBA" id="ARBA00023163"/>
    </source>
</evidence>
<evidence type="ECO:0000313" key="6">
    <source>
        <dbReference type="Proteomes" id="UP000254343"/>
    </source>
</evidence>
<dbReference type="Gene3D" id="3.40.1410.10">
    <property type="entry name" value="Chorismate lyase-like"/>
    <property type="match status" value="1"/>
</dbReference>
<dbReference type="Proteomes" id="UP000254343">
    <property type="component" value="Unassembled WGS sequence"/>
</dbReference>
<dbReference type="GO" id="GO:0003700">
    <property type="term" value="F:DNA-binding transcription factor activity"/>
    <property type="evidence" value="ECO:0007669"/>
    <property type="project" value="InterPro"/>
</dbReference>
<dbReference type="GO" id="GO:0045892">
    <property type="term" value="P:negative regulation of DNA-templated transcription"/>
    <property type="evidence" value="ECO:0007669"/>
    <property type="project" value="TreeGrafter"/>
</dbReference>
<dbReference type="Gene3D" id="1.10.10.10">
    <property type="entry name" value="Winged helix-like DNA-binding domain superfamily/Winged helix DNA-binding domain"/>
    <property type="match status" value="1"/>
</dbReference>
<keyword evidence="2" id="KW-0238">DNA-binding</keyword>
<reference evidence="5 6" key="1">
    <citation type="submission" date="2018-06" db="EMBL/GenBank/DDBJ databases">
        <authorList>
            <consortium name="Pathogen Informatics"/>
            <person name="Doyle S."/>
        </authorList>
    </citation>
    <scope>NUCLEOTIDE SEQUENCE [LARGE SCALE GENOMIC DNA]</scope>
    <source>
        <strain evidence="5 6">NCTC12722</strain>
    </source>
</reference>
<dbReference type="InterPro" id="IPR036390">
    <property type="entry name" value="WH_DNA-bd_sf"/>
</dbReference>
<proteinExistence type="predicted"/>
<gene>
    <name evidence="5" type="primary">frlR_1</name>
    <name evidence="5" type="ORF">NCTC12722_00941</name>
</gene>
<dbReference type="InterPro" id="IPR028978">
    <property type="entry name" value="Chorismate_lyase_/UTRA_dom_sf"/>
</dbReference>
<evidence type="ECO:0000256" key="1">
    <source>
        <dbReference type="ARBA" id="ARBA00023015"/>
    </source>
</evidence>
<feature type="domain" description="HTH gntR-type" evidence="4">
    <location>
        <begin position="25"/>
        <end position="93"/>
    </location>
</feature>
<evidence type="ECO:0000259" key="4">
    <source>
        <dbReference type="PROSITE" id="PS50949"/>
    </source>
</evidence>
<dbReference type="InterPro" id="IPR036388">
    <property type="entry name" value="WH-like_DNA-bd_sf"/>
</dbReference>
<protein>
    <submittedName>
        <fullName evidence="5">HTH-type transcriptional regulator frlR</fullName>
    </submittedName>
</protein>
<dbReference type="PANTHER" id="PTHR44846:SF1">
    <property type="entry name" value="MANNOSYL-D-GLYCERATE TRANSPORT_METABOLISM SYSTEM REPRESSOR MNGR-RELATED"/>
    <property type="match status" value="1"/>
</dbReference>
<accession>A0A380W4B0</accession>
<dbReference type="CDD" id="cd07377">
    <property type="entry name" value="WHTH_GntR"/>
    <property type="match status" value="1"/>
</dbReference>
<dbReference type="Pfam" id="PF07702">
    <property type="entry name" value="UTRA"/>
    <property type="match status" value="1"/>
</dbReference>
<dbReference type="SMART" id="SM00345">
    <property type="entry name" value="HTH_GNTR"/>
    <property type="match status" value="1"/>
</dbReference>
<evidence type="ECO:0000256" key="2">
    <source>
        <dbReference type="ARBA" id="ARBA00023125"/>
    </source>
</evidence>